<accession>A0A0U5EXD9</accession>
<dbReference type="EMBL" id="LN606600">
    <property type="protein sequence ID" value="CEF42393.1"/>
    <property type="molecule type" value="Genomic_DNA"/>
</dbReference>
<evidence type="ECO:0000313" key="2">
    <source>
        <dbReference type="Proteomes" id="UP000056109"/>
    </source>
</evidence>
<dbReference type="Gene3D" id="3.40.1590.10">
    <property type="entry name" value="NMB0488-like"/>
    <property type="match status" value="1"/>
</dbReference>
<gene>
    <name evidence="1" type="ORF">ASN_3150</name>
</gene>
<name>A0A0U5EXD9_9PROT</name>
<protein>
    <submittedName>
        <fullName evidence="1">Uncharacterized protein</fullName>
    </submittedName>
</protein>
<proteinExistence type="predicted"/>
<dbReference type="PATRIC" id="fig|446692.3.peg.3322"/>
<dbReference type="KEGG" id="asz:ASN_3150"/>
<sequence>MRRRRKPCILPKLRPYGTRQKHCAIIWTDRYIAIYSYDIYGGSHFSPEGIATHRPRDAITPVWLGKTTRDALLASRFLIPEECFAPDVSLDREKRIALETAFSERRLAFWDEIAATYGYKNREAAWNRDDQTRAERKALCRVYHDAMNDVSAANGKSLTFNINPVS</sequence>
<dbReference type="AlphaFoldDB" id="A0A0U5EXD9"/>
<dbReference type="InterPro" id="IPR037891">
    <property type="entry name" value="Cdil-like_sf"/>
</dbReference>
<organism evidence="1 2">
    <name type="scientific">Acetobacter senegalensis</name>
    <dbReference type="NCBI Taxonomy" id="446692"/>
    <lineage>
        <taxon>Bacteria</taxon>
        <taxon>Pseudomonadati</taxon>
        <taxon>Pseudomonadota</taxon>
        <taxon>Alphaproteobacteria</taxon>
        <taxon>Acetobacterales</taxon>
        <taxon>Acetobacteraceae</taxon>
        <taxon>Acetobacter</taxon>
    </lineage>
</organism>
<keyword evidence="2" id="KW-1185">Reference proteome</keyword>
<evidence type="ECO:0000313" key="1">
    <source>
        <dbReference type="EMBL" id="CEF42393.1"/>
    </source>
</evidence>
<reference evidence="2" key="1">
    <citation type="submission" date="2014-09" db="EMBL/GenBank/DDBJ databases">
        <authorList>
            <person name="Illeghems K.G."/>
        </authorList>
    </citation>
    <scope>NUCLEOTIDE SEQUENCE [LARGE SCALE GENOMIC DNA]</scope>
    <source>
        <strain evidence="2">108B</strain>
    </source>
</reference>
<dbReference type="Proteomes" id="UP000056109">
    <property type="component" value="Chromosome I"/>
</dbReference>
<dbReference type="SUPFAM" id="SSF160207">
    <property type="entry name" value="NMB0488-like"/>
    <property type="match status" value="1"/>
</dbReference>